<keyword evidence="2 7" id="KW-0349">Heme</keyword>
<evidence type="ECO:0000256" key="3">
    <source>
        <dbReference type="ARBA" id="ARBA00022723"/>
    </source>
</evidence>
<keyword evidence="8" id="KW-0732">Signal</keyword>
<dbReference type="InterPro" id="IPR015984">
    <property type="entry name" value="Cyt_c_prime_subgr"/>
</dbReference>
<evidence type="ECO:0000256" key="7">
    <source>
        <dbReference type="PIRSR" id="PIRSR000027-2"/>
    </source>
</evidence>
<dbReference type="PRINTS" id="PR00608">
    <property type="entry name" value="CYTCHROMECII"/>
</dbReference>
<dbReference type="GO" id="GO:0009055">
    <property type="term" value="F:electron transfer activity"/>
    <property type="evidence" value="ECO:0007669"/>
    <property type="project" value="InterPro"/>
</dbReference>
<comment type="caution">
    <text evidence="9">The sequence shown here is derived from an EMBL/GenBank/DDBJ whole genome shotgun (WGS) entry which is preliminary data.</text>
</comment>
<keyword evidence="1" id="KW-0813">Transport</keyword>
<accession>A0A365UAR7</accession>
<dbReference type="SUPFAM" id="SSF47175">
    <property type="entry name" value="Cytochromes"/>
    <property type="match status" value="1"/>
</dbReference>
<dbReference type="InterPro" id="IPR002321">
    <property type="entry name" value="Cyt_c_II"/>
</dbReference>
<dbReference type="InterPro" id="IPR010980">
    <property type="entry name" value="Cyt_c/b562"/>
</dbReference>
<dbReference type="OrthoDB" id="7596534at2"/>
<dbReference type="PROSITE" id="PS51009">
    <property type="entry name" value="CYTCII"/>
    <property type="match status" value="1"/>
</dbReference>
<dbReference type="GO" id="GO:0005506">
    <property type="term" value="F:iron ion binding"/>
    <property type="evidence" value="ECO:0007669"/>
    <property type="project" value="InterPro"/>
</dbReference>
<evidence type="ECO:0000256" key="2">
    <source>
        <dbReference type="ARBA" id="ARBA00022617"/>
    </source>
</evidence>
<keyword evidence="5 6" id="KW-0408">Iron</keyword>
<feature type="chain" id="PRO_5016958935" evidence="8">
    <location>
        <begin position="23"/>
        <end position="154"/>
    </location>
</feature>
<dbReference type="GO" id="GO:0042597">
    <property type="term" value="C:periplasmic space"/>
    <property type="evidence" value="ECO:0007669"/>
    <property type="project" value="InterPro"/>
</dbReference>
<evidence type="ECO:0000313" key="9">
    <source>
        <dbReference type="EMBL" id="RBI85183.1"/>
    </source>
</evidence>
<organism evidence="9 10">
    <name type="scientific">Rhodosalinus halophilus</name>
    <dbReference type="NCBI Taxonomy" id="2259333"/>
    <lineage>
        <taxon>Bacteria</taxon>
        <taxon>Pseudomonadati</taxon>
        <taxon>Pseudomonadota</taxon>
        <taxon>Alphaproteobacteria</taxon>
        <taxon>Rhodobacterales</taxon>
        <taxon>Paracoccaceae</taxon>
        <taxon>Rhodosalinus</taxon>
    </lineage>
</organism>
<evidence type="ECO:0000313" key="10">
    <source>
        <dbReference type="Proteomes" id="UP000253370"/>
    </source>
</evidence>
<dbReference type="Gene3D" id="1.20.120.10">
    <property type="entry name" value="Cytochrome c/b562"/>
    <property type="match status" value="1"/>
</dbReference>
<evidence type="ECO:0000256" key="5">
    <source>
        <dbReference type="ARBA" id="ARBA00023004"/>
    </source>
</evidence>
<feature type="binding site" description="axial binding residue" evidence="6">
    <location>
        <position position="146"/>
    </location>
    <ligand>
        <name>heme c</name>
        <dbReference type="ChEBI" id="CHEBI:61717"/>
    </ligand>
    <ligandPart>
        <name>Fe</name>
        <dbReference type="ChEBI" id="CHEBI:18248"/>
    </ligandPart>
</feature>
<dbReference type="Proteomes" id="UP000253370">
    <property type="component" value="Unassembled WGS sequence"/>
</dbReference>
<name>A0A365UAR7_9RHOB</name>
<comment type="PTM">
    <text evidence="7">Binds 1 heme group per subunit.</text>
</comment>
<dbReference type="Pfam" id="PF01322">
    <property type="entry name" value="Cytochrom_C_2"/>
    <property type="match status" value="1"/>
</dbReference>
<keyword evidence="4" id="KW-0249">Electron transport</keyword>
<feature type="signal peptide" evidence="8">
    <location>
        <begin position="1"/>
        <end position="22"/>
    </location>
</feature>
<reference evidence="9 10" key="1">
    <citation type="submission" date="2018-07" db="EMBL/GenBank/DDBJ databases">
        <title>Rhodosalinus sp. strain E84T genomic sequence and assembly.</title>
        <authorList>
            <person name="Liu Z.-W."/>
            <person name="Lu D.-C."/>
        </authorList>
    </citation>
    <scope>NUCLEOTIDE SEQUENCE [LARGE SCALE GENOMIC DNA]</scope>
    <source>
        <strain evidence="9 10">E84</strain>
    </source>
</reference>
<keyword evidence="10" id="KW-1185">Reference proteome</keyword>
<dbReference type="EMBL" id="QNTQ01000008">
    <property type="protein sequence ID" value="RBI85183.1"/>
    <property type="molecule type" value="Genomic_DNA"/>
</dbReference>
<dbReference type="PIRSF" id="PIRSF000027">
    <property type="entry name" value="Cytc_c_prime"/>
    <property type="match status" value="1"/>
</dbReference>
<protein>
    <submittedName>
        <fullName evidence="9">Cytochrome c</fullName>
    </submittedName>
</protein>
<evidence type="ECO:0000256" key="1">
    <source>
        <dbReference type="ARBA" id="ARBA00022448"/>
    </source>
</evidence>
<evidence type="ECO:0000256" key="6">
    <source>
        <dbReference type="PIRSR" id="PIRSR000027-1"/>
    </source>
</evidence>
<dbReference type="GO" id="GO:0022900">
    <property type="term" value="P:electron transport chain"/>
    <property type="evidence" value="ECO:0007669"/>
    <property type="project" value="InterPro"/>
</dbReference>
<gene>
    <name evidence="9" type="ORF">DRV85_10505</name>
</gene>
<evidence type="ECO:0000256" key="8">
    <source>
        <dbReference type="SAM" id="SignalP"/>
    </source>
</evidence>
<dbReference type="InterPro" id="IPR012127">
    <property type="entry name" value="Cyt_c_prime"/>
</dbReference>
<dbReference type="AlphaFoldDB" id="A0A365UAR7"/>
<feature type="binding site" description="covalent" evidence="7">
    <location>
        <position position="142"/>
    </location>
    <ligand>
        <name>heme c</name>
        <dbReference type="ChEBI" id="CHEBI:61717"/>
    </ligand>
</feature>
<dbReference type="GO" id="GO:0020037">
    <property type="term" value="F:heme binding"/>
    <property type="evidence" value="ECO:0007669"/>
    <property type="project" value="InterPro"/>
</dbReference>
<proteinExistence type="predicted"/>
<feature type="binding site" description="covalent" evidence="7">
    <location>
        <position position="145"/>
    </location>
    <ligand>
        <name>heme c</name>
        <dbReference type="ChEBI" id="CHEBI:61717"/>
    </ligand>
</feature>
<keyword evidence="3 6" id="KW-0479">Metal-binding</keyword>
<sequence>MLKAKTVTVAAALALVAPAAMAQDDFAAQLQARKGQFRIMALNLGVLGGMAQGKIDYDAERAQTAADNLVAVTSIEQSLHWPEGSDSFSIDGTRAKPAIWDNMDDFQSKWEDVHAAAMEMQAAASDGREAVGAALQNVGGACKACHDEYREPES</sequence>
<evidence type="ECO:0000256" key="4">
    <source>
        <dbReference type="ARBA" id="ARBA00022982"/>
    </source>
</evidence>